<keyword evidence="1" id="KW-1133">Transmembrane helix</keyword>
<evidence type="ECO:0000313" key="2">
    <source>
        <dbReference type="EMBL" id="MBB6034616.1"/>
    </source>
</evidence>
<protein>
    <recommendedName>
        <fullName evidence="4">DUF2568 domain-containing protein</fullName>
    </recommendedName>
</protein>
<evidence type="ECO:0000256" key="1">
    <source>
        <dbReference type="SAM" id="Phobius"/>
    </source>
</evidence>
<dbReference type="RefSeq" id="WP_184787498.1">
    <property type="nucleotide sequence ID" value="NZ_BONT01000110.1"/>
</dbReference>
<feature type="transmembrane region" description="Helical" evidence="1">
    <location>
        <begin position="67"/>
        <end position="91"/>
    </location>
</feature>
<keyword evidence="1" id="KW-0472">Membrane</keyword>
<feature type="transmembrane region" description="Helical" evidence="1">
    <location>
        <begin position="34"/>
        <end position="55"/>
    </location>
</feature>
<accession>A0A841FEC1</accession>
<comment type="caution">
    <text evidence="2">The sequence shown here is derived from an EMBL/GenBank/DDBJ whole genome shotgun (WGS) entry which is preliminary data.</text>
</comment>
<dbReference type="Proteomes" id="UP000548476">
    <property type="component" value="Unassembled WGS sequence"/>
</dbReference>
<evidence type="ECO:0008006" key="4">
    <source>
        <dbReference type="Google" id="ProtNLM"/>
    </source>
</evidence>
<organism evidence="2 3">
    <name type="scientific">Phytomonospora endophytica</name>
    <dbReference type="NCBI Taxonomy" id="714109"/>
    <lineage>
        <taxon>Bacteria</taxon>
        <taxon>Bacillati</taxon>
        <taxon>Actinomycetota</taxon>
        <taxon>Actinomycetes</taxon>
        <taxon>Micromonosporales</taxon>
        <taxon>Micromonosporaceae</taxon>
        <taxon>Phytomonospora</taxon>
    </lineage>
</organism>
<keyword evidence="1" id="KW-0812">Transmembrane</keyword>
<dbReference type="InterPro" id="IPR021214">
    <property type="entry name" value="DUF2568"/>
</dbReference>
<sequence length="122" mass="13258">MSLNPVMLGVRLVLELCALASFAAYGWREFPSPWRWGLVVLLPAIAGALWGTFAVPDDPSRNGKAPVPVAGWVRFGVEFVVLWGGAAALWFGGLPKLALVSAAVLAVYYVLAWDRIGWLFSR</sequence>
<dbReference type="Pfam" id="PF10823">
    <property type="entry name" value="DUF2568"/>
    <property type="match status" value="1"/>
</dbReference>
<evidence type="ECO:0000313" key="3">
    <source>
        <dbReference type="Proteomes" id="UP000548476"/>
    </source>
</evidence>
<name>A0A841FEC1_9ACTN</name>
<feature type="transmembrane region" description="Helical" evidence="1">
    <location>
        <begin position="12"/>
        <end position="28"/>
    </location>
</feature>
<dbReference type="AlphaFoldDB" id="A0A841FEC1"/>
<dbReference type="EMBL" id="JACHGT010000005">
    <property type="protein sequence ID" value="MBB6034616.1"/>
    <property type="molecule type" value="Genomic_DNA"/>
</dbReference>
<proteinExistence type="predicted"/>
<keyword evidence="3" id="KW-1185">Reference proteome</keyword>
<reference evidence="2 3" key="1">
    <citation type="submission" date="2020-08" db="EMBL/GenBank/DDBJ databases">
        <title>Genomic Encyclopedia of Type Strains, Phase IV (KMG-IV): sequencing the most valuable type-strain genomes for metagenomic binning, comparative biology and taxonomic classification.</title>
        <authorList>
            <person name="Goeker M."/>
        </authorList>
    </citation>
    <scope>NUCLEOTIDE SEQUENCE [LARGE SCALE GENOMIC DNA]</scope>
    <source>
        <strain evidence="2 3">YIM 65646</strain>
    </source>
</reference>
<feature type="transmembrane region" description="Helical" evidence="1">
    <location>
        <begin position="97"/>
        <end position="116"/>
    </location>
</feature>
<gene>
    <name evidence="2" type="ORF">HNR73_002470</name>
</gene>